<evidence type="ECO:0000256" key="1">
    <source>
        <dbReference type="SAM" id="MobiDB-lite"/>
    </source>
</evidence>
<dbReference type="EMBL" id="JBHSQE010000001">
    <property type="protein sequence ID" value="MFC6145229.1"/>
    <property type="molecule type" value="Genomic_DNA"/>
</dbReference>
<evidence type="ECO:0000256" key="2">
    <source>
        <dbReference type="SAM" id="Phobius"/>
    </source>
</evidence>
<gene>
    <name evidence="4" type="ORF">ACFPUZ_00175</name>
</gene>
<keyword evidence="3" id="KW-0732">Signal</keyword>
<feature type="transmembrane region" description="Helical" evidence="2">
    <location>
        <begin position="75"/>
        <end position="93"/>
    </location>
</feature>
<keyword evidence="2" id="KW-0472">Membrane</keyword>
<protein>
    <recommendedName>
        <fullName evidence="6">Secreted protein</fullName>
    </recommendedName>
</protein>
<comment type="caution">
    <text evidence="4">The sequence shown here is derived from an EMBL/GenBank/DDBJ whole genome shotgun (WGS) entry which is preliminary data.</text>
</comment>
<keyword evidence="5" id="KW-1185">Reference proteome</keyword>
<evidence type="ECO:0000313" key="4">
    <source>
        <dbReference type="EMBL" id="MFC6145229.1"/>
    </source>
</evidence>
<feature type="chain" id="PRO_5046675065" description="Secreted protein" evidence="3">
    <location>
        <begin position="25"/>
        <end position="98"/>
    </location>
</feature>
<accession>A0ABW1Q8W1</accession>
<reference evidence="5" key="1">
    <citation type="journal article" date="2019" name="Int. J. Syst. Evol. Microbiol.">
        <title>The Global Catalogue of Microorganisms (GCM) 10K type strain sequencing project: providing services to taxonomists for standard genome sequencing and annotation.</title>
        <authorList>
            <consortium name="The Broad Institute Genomics Platform"/>
            <consortium name="The Broad Institute Genome Sequencing Center for Infectious Disease"/>
            <person name="Wu L."/>
            <person name="Ma J."/>
        </authorList>
    </citation>
    <scope>NUCLEOTIDE SEQUENCE [LARGE SCALE GENOMIC DNA]</scope>
    <source>
        <strain evidence="5">CCUG 51943</strain>
    </source>
</reference>
<feature type="compositionally biased region" description="Polar residues" evidence="1">
    <location>
        <begin position="39"/>
        <end position="50"/>
    </location>
</feature>
<proteinExistence type="predicted"/>
<organism evidence="4 5">
    <name type="scientific">Corynebacterium nasicanis</name>
    <dbReference type="NCBI Taxonomy" id="1448267"/>
    <lineage>
        <taxon>Bacteria</taxon>
        <taxon>Bacillati</taxon>
        <taxon>Actinomycetota</taxon>
        <taxon>Actinomycetes</taxon>
        <taxon>Mycobacteriales</taxon>
        <taxon>Corynebacteriaceae</taxon>
        <taxon>Corynebacterium</taxon>
    </lineage>
</organism>
<keyword evidence="2" id="KW-1133">Transmembrane helix</keyword>
<dbReference type="RefSeq" id="WP_376998665.1">
    <property type="nucleotide sequence ID" value="NZ_JBHSQE010000001.1"/>
</dbReference>
<keyword evidence="2" id="KW-0812">Transmembrane</keyword>
<evidence type="ECO:0000256" key="3">
    <source>
        <dbReference type="SAM" id="SignalP"/>
    </source>
</evidence>
<name>A0ABW1Q8W1_9CORY</name>
<evidence type="ECO:0008006" key="6">
    <source>
        <dbReference type="Google" id="ProtNLM"/>
    </source>
</evidence>
<feature type="region of interest" description="Disordered" evidence="1">
    <location>
        <begin position="39"/>
        <end position="67"/>
    </location>
</feature>
<sequence length="98" mass="9881">MKLFSRKAIAAVATSIALTTAGVAAPAIASAETVNVVAQSGTTGDTQEAGSSEGMFAGSSDKETGQVKPGELKDWIGIFTAIIGALSAAFVFFQRING</sequence>
<feature type="signal peptide" evidence="3">
    <location>
        <begin position="1"/>
        <end position="24"/>
    </location>
</feature>
<dbReference type="Proteomes" id="UP001596244">
    <property type="component" value="Unassembled WGS sequence"/>
</dbReference>
<evidence type="ECO:0000313" key="5">
    <source>
        <dbReference type="Proteomes" id="UP001596244"/>
    </source>
</evidence>